<feature type="non-terminal residue" evidence="1">
    <location>
        <position position="1"/>
    </location>
</feature>
<dbReference type="VEuPathDB" id="ToxoDB:TGP89_301216B"/>
<accession>A0A086J7Z9</accession>
<gene>
    <name evidence="1" type="ORF">TGP89_301216B</name>
</gene>
<dbReference type="EC" id="3.1.13.4" evidence="1"/>
<proteinExistence type="predicted"/>
<dbReference type="EMBL" id="AEYI02002435">
    <property type="protein sequence ID" value="KFG28267.1"/>
    <property type="molecule type" value="Genomic_DNA"/>
</dbReference>
<protein>
    <submittedName>
        <fullName evidence="1">Endonuclease/exonuclease/phosphatase family protein</fullName>
        <ecNumber evidence="1">3.1.13.4</ecNumber>
    </submittedName>
</protein>
<reference evidence="1 2" key="1">
    <citation type="submission" date="2014-03" db="EMBL/GenBank/DDBJ databases">
        <authorList>
            <person name="Sibley D."/>
            <person name="Venepally P."/>
            <person name="Karamycheva S."/>
            <person name="Hadjithomas M."/>
            <person name="Khan A."/>
            <person name="Brunk B."/>
            <person name="Roos D."/>
            <person name="Caler E."/>
            <person name="Lorenzi H."/>
        </authorList>
    </citation>
    <scope>NUCLEOTIDE SEQUENCE [LARGE SCALE GENOMIC DNA]</scope>
    <source>
        <strain evidence="2">p89</strain>
    </source>
</reference>
<keyword evidence="1" id="KW-0540">Nuclease</keyword>
<dbReference type="AlphaFoldDB" id="A0A086J7Z9"/>
<sequence>TLHRRPRSPLPPGASCQLPSFVGCGRGAPLDNFPLPKRLQR</sequence>
<dbReference type="GO" id="GO:0004535">
    <property type="term" value="F:poly(A)-specific ribonuclease activity"/>
    <property type="evidence" value="ECO:0007669"/>
    <property type="project" value="UniProtKB-EC"/>
</dbReference>
<evidence type="ECO:0000313" key="2">
    <source>
        <dbReference type="Proteomes" id="UP000028828"/>
    </source>
</evidence>
<feature type="non-terminal residue" evidence="1">
    <location>
        <position position="41"/>
    </location>
</feature>
<keyword evidence="1" id="KW-0255">Endonuclease</keyword>
<dbReference type="Proteomes" id="UP000028828">
    <property type="component" value="Unassembled WGS sequence"/>
</dbReference>
<evidence type="ECO:0000313" key="1">
    <source>
        <dbReference type="EMBL" id="KFG28267.1"/>
    </source>
</evidence>
<comment type="caution">
    <text evidence="1">The sequence shown here is derived from an EMBL/GenBank/DDBJ whole genome shotgun (WGS) entry which is preliminary data.</text>
</comment>
<organism evidence="1 2">
    <name type="scientific">Toxoplasma gondii p89</name>
    <dbReference type="NCBI Taxonomy" id="943119"/>
    <lineage>
        <taxon>Eukaryota</taxon>
        <taxon>Sar</taxon>
        <taxon>Alveolata</taxon>
        <taxon>Apicomplexa</taxon>
        <taxon>Conoidasida</taxon>
        <taxon>Coccidia</taxon>
        <taxon>Eucoccidiorida</taxon>
        <taxon>Eimeriorina</taxon>
        <taxon>Sarcocystidae</taxon>
        <taxon>Toxoplasma</taxon>
    </lineage>
</organism>
<dbReference type="GO" id="GO:0004519">
    <property type="term" value="F:endonuclease activity"/>
    <property type="evidence" value="ECO:0007669"/>
    <property type="project" value="UniProtKB-KW"/>
</dbReference>
<keyword evidence="1" id="KW-0269">Exonuclease</keyword>
<name>A0A086J7Z9_TOXGO</name>
<keyword evidence="1" id="KW-0378">Hydrolase</keyword>